<proteinExistence type="predicted"/>
<dbReference type="InterPro" id="IPR024078">
    <property type="entry name" value="LmbE-like_dom_sf"/>
</dbReference>
<dbReference type="InterPro" id="IPR003737">
    <property type="entry name" value="GlcNAc_PI_deacetylase-related"/>
</dbReference>
<name>Q2IPR0_ANADE</name>
<dbReference type="Proteomes" id="UP000001935">
    <property type="component" value="Chromosome"/>
</dbReference>
<feature type="region of interest" description="Disordered" evidence="1">
    <location>
        <begin position="1"/>
        <end position="52"/>
    </location>
</feature>
<dbReference type="Pfam" id="PF02585">
    <property type="entry name" value="PIG-L"/>
    <property type="match status" value="1"/>
</dbReference>
<dbReference type="HOGENOM" id="CLU_076285_0_0_7"/>
<protein>
    <submittedName>
        <fullName evidence="2">LmbE-like protein</fullName>
    </submittedName>
</protein>
<dbReference type="PANTHER" id="PTHR12993:SF11">
    <property type="entry name" value="N-ACETYLGLUCOSAMINYL-PHOSPHATIDYLINOSITOL DE-N-ACETYLASE"/>
    <property type="match status" value="1"/>
</dbReference>
<accession>Q2IPR0</accession>
<dbReference type="eggNOG" id="COG2120">
    <property type="taxonomic scope" value="Bacteria"/>
</dbReference>
<evidence type="ECO:0000313" key="2">
    <source>
        <dbReference type="EMBL" id="ABC80792.1"/>
    </source>
</evidence>
<sequence>MHQDRDEQPPHGEASYPRELPPANADGRQASPRRGRQPPAPAPGPWRWPAGVTRVPAPMHPLLVVIAAHPDDETIGAASLLLRHRAAVVHVTDGAPRDPALRASGPARTRDDHARLRRDEALAALGEAGLRASDVIGLGVVDQEASEAIDTVARELAALLRSLRPRLVVTHAFEGGHPDHDATALAGRAAIALLARTPGGAPALAEMTSYHRGPDGEVVTGAFLPSPAAERVRRLGPGAREAKRRMLAAYASQRETLAPFRTEVERFRTAPPLDPRRRPHPGALHYEAMGWATFDALAARARRAAAALGLEEAAWR</sequence>
<dbReference type="PANTHER" id="PTHR12993">
    <property type="entry name" value="N-ACETYLGLUCOSAMINYL-PHOSPHATIDYLINOSITOL DE-N-ACETYLASE-RELATED"/>
    <property type="match status" value="1"/>
</dbReference>
<feature type="compositionally biased region" description="Basic and acidic residues" evidence="1">
    <location>
        <begin position="1"/>
        <end position="10"/>
    </location>
</feature>
<reference evidence="2" key="1">
    <citation type="submission" date="2006-01" db="EMBL/GenBank/DDBJ databases">
        <title>Complete sequence of Anaeromyxobacter dehalogenans 2CP-C.</title>
        <authorList>
            <consortium name="US DOE Joint Genome Institute"/>
            <person name="Copeland A."/>
            <person name="Lucas S."/>
            <person name="Lapidus A."/>
            <person name="Barry K."/>
            <person name="Detter J.C."/>
            <person name="Glavina T."/>
            <person name="Hammon N."/>
            <person name="Israni S."/>
            <person name="Pitluck S."/>
            <person name="Brettin T."/>
            <person name="Bruce D."/>
            <person name="Han C."/>
            <person name="Tapia R."/>
            <person name="Gilna P."/>
            <person name="Kiss H."/>
            <person name="Schmutz J."/>
            <person name="Larimer F."/>
            <person name="Land M."/>
            <person name="Kyrpides N."/>
            <person name="Anderson I."/>
            <person name="Sanford R.A."/>
            <person name="Ritalahti K.M."/>
            <person name="Thomas H.S."/>
            <person name="Kirby J.R."/>
            <person name="Zhulin I.B."/>
            <person name="Loeffler F.E."/>
            <person name="Richardson P."/>
        </authorList>
    </citation>
    <scope>NUCLEOTIDE SEQUENCE</scope>
    <source>
        <strain evidence="2">2CP-C</strain>
    </source>
</reference>
<evidence type="ECO:0000256" key="1">
    <source>
        <dbReference type="SAM" id="MobiDB-lite"/>
    </source>
</evidence>
<dbReference type="SUPFAM" id="SSF102588">
    <property type="entry name" value="LmbE-like"/>
    <property type="match status" value="1"/>
</dbReference>
<dbReference type="EMBL" id="CP000251">
    <property type="protein sequence ID" value="ABC80792.1"/>
    <property type="molecule type" value="Genomic_DNA"/>
</dbReference>
<dbReference type="AlphaFoldDB" id="Q2IPR0"/>
<dbReference type="GO" id="GO:0016811">
    <property type="term" value="F:hydrolase activity, acting on carbon-nitrogen (but not peptide) bonds, in linear amides"/>
    <property type="evidence" value="ECO:0007669"/>
    <property type="project" value="TreeGrafter"/>
</dbReference>
<dbReference type="KEGG" id="ade:Adeh_1017"/>
<evidence type="ECO:0000313" key="3">
    <source>
        <dbReference type="Proteomes" id="UP000001935"/>
    </source>
</evidence>
<organism evidence="2 3">
    <name type="scientific">Anaeromyxobacter dehalogenans (strain 2CP-C)</name>
    <dbReference type="NCBI Taxonomy" id="290397"/>
    <lineage>
        <taxon>Bacteria</taxon>
        <taxon>Pseudomonadati</taxon>
        <taxon>Myxococcota</taxon>
        <taxon>Myxococcia</taxon>
        <taxon>Myxococcales</taxon>
        <taxon>Cystobacterineae</taxon>
        <taxon>Anaeromyxobacteraceae</taxon>
        <taxon>Anaeromyxobacter</taxon>
    </lineage>
</organism>
<dbReference type="Gene3D" id="3.40.50.10320">
    <property type="entry name" value="LmbE-like"/>
    <property type="match status" value="1"/>
</dbReference>
<dbReference type="STRING" id="290397.Adeh_1017"/>
<gene>
    <name evidence="2" type="ordered locus">Adeh_1017</name>
</gene>